<dbReference type="Proteomes" id="UP000183649">
    <property type="component" value="Unassembled WGS sequence"/>
</dbReference>
<dbReference type="OrthoDB" id="276174at2"/>
<dbReference type="Pfam" id="PF05016">
    <property type="entry name" value="ParE_toxin"/>
    <property type="match status" value="1"/>
</dbReference>
<gene>
    <name evidence="2" type="ORF">Ga0061069_11217</name>
</gene>
<keyword evidence="3" id="KW-1185">Reference proteome</keyword>
<accession>A0A0K6IAM8</accession>
<dbReference type="InterPro" id="IPR035093">
    <property type="entry name" value="RelE/ParE_toxin_dom_sf"/>
</dbReference>
<protein>
    <submittedName>
        <fullName evidence="2">Plasmid stabilization system protein ParE</fullName>
    </submittedName>
</protein>
<evidence type="ECO:0000313" key="3">
    <source>
        <dbReference type="Proteomes" id="UP000183649"/>
    </source>
</evidence>
<name>A0A0K6IAM8_9BURK</name>
<evidence type="ECO:0000256" key="1">
    <source>
        <dbReference type="ARBA" id="ARBA00022649"/>
    </source>
</evidence>
<keyword evidence="1" id="KW-1277">Toxin-antitoxin system</keyword>
<organism evidence="2 3">
    <name type="scientific">Thiomonas bhubaneswarensis</name>
    <dbReference type="NCBI Taxonomy" id="339866"/>
    <lineage>
        <taxon>Bacteria</taxon>
        <taxon>Pseudomonadati</taxon>
        <taxon>Pseudomonadota</taxon>
        <taxon>Betaproteobacteria</taxon>
        <taxon>Burkholderiales</taxon>
        <taxon>Thiomonas</taxon>
    </lineage>
</organism>
<dbReference type="EMBL" id="CYHF01000012">
    <property type="protein sequence ID" value="CUB00190.1"/>
    <property type="molecule type" value="Genomic_DNA"/>
</dbReference>
<dbReference type="STRING" id="339866.GCA_001418255_02803"/>
<dbReference type="RefSeq" id="WP_055451627.1">
    <property type="nucleotide sequence ID" value="NZ_CYHF01000012.1"/>
</dbReference>
<sequence>MKAKPVIPRGQAHRDVEEAIAHYLSEAGESVALDFISALEKAYGHIGRHPTTGSPRYALELAIPGLRAWALTRYPHLVFYVEHPSHIDVWRVLHARRDIPAWMQEPDEV</sequence>
<dbReference type="InterPro" id="IPR007712">
    <property type="entry name" value="RelE/ParE_toxin"/>
</dbReference>
<dbReference type="AlphaFoldDB" id="A0A0K6IAM8"/>
<reference evidence="3" key="1">
    <citation type="submission" date="2015-08" db="EMBL/GenBank/DDBJ databases">
        <authorList>
            <person name="Varghese N."/>
        </authorList>
    </citation>
    <scope>NUCLEOTIDE SEQUENCE [LARGE SCALE GENOMIC DNA]</scope>
    <source>
        <strain evidence="3">DSM 18181</strain>
    </source>
</reference>
<evidence type="ECO:0000313" key="2">
    <source>
        <dbReference type="EMBL" id="CUB00190.1"/>
    </source>
</evidence>
<proteinExistence type="predicted"/>
<dbReference type="Gene3D" id="3.30.2310.20">
    <property type="entry name" value="RelE-like"/>
    <property type="match status" value="1"/>
</dbReference>